<comment type="caution">
    <text evidence="2">The sequence shown here is derived from an EMBL/GenBank/DDBJ whole genome shotgun (WGS) entry which is preliminary data.</text>
</comment>
<evidence type="ECO:0000256" key="1">
    <source>
        <dbReference type="SAM" id="MobiDB-lite"/>
    </source>
</evidence>
<feature type="compositionally biased region" description="Polar residues" evidence="1">
    <location>
        <begin position="129"/>
        <end position="151"/>
    </location>
</feature>
<evidence type="ECO:0000313" key="3">
    <source>
        <dbReference type="Proteomes" id="UP001213000"/>
    </source>
</evidence>
<protein>
    <submittedName>
        <fullName evidence="2">Uncharacterized protein</fullName>
    </submittedName>
</protein>
<accession>A0AAD5VFR3</accession>
<reference evidence="2" key="1">
    <citation type="submission" date="2022-07" db="EMBL/GenBank/DDBJ databases">
        <title>Genome Sequence of Leucocoprinus birnbaumii.</title>
        <authorList>
            <person name="Buettner E."/>
        </authorList>
    </citation>
    <scope>NUCLEOTIDE SEQUENCE</scope>
    <source>
        <strain evidence="2">VT141</strain>
    </source>
</reference>
<sequence length="235" mass="25857">MISTPSPWDADICKGTVLTNHPNFGQFTKFLKVQSPSKAEEAGKVAKAEDCERKREMIEDLLNEALTKMNSADSVLSDLSNPRADSDVILPGRETSCTGSRTASNGRAEDPSQRIPVVTSSSSRRRNDGTQAHSTTQCAPPLYSESSSSTRVDPRSTIPLVPPETVPIGAKCFYQSSDVNLEEEVNAVQPKRLEGTFKIHKISDSDIWAPWPETGQFTDSSLRPFTVYRRQVPID</sequence>
<dbReference type="Proteomes" id="UP001213000">
    <property type="component" value="Unassembled WGS sequence"/>
</dbReference>
<dbReference type="AlphaFoldDB" id="A0AAD5VFR3"/>
<proteinExistence type="predicted"/>
<evidence type="ECO:0000313" key="2">
    <source>
        <dbReference type="EMBL" id="KAJ3557289.1"/>
    </source>
</evidence>
<dbReference type="EMBL" id="JANIEX010001497">
    <property type="protein sequence ID" value="KAJ3557289.1"/>
    <property type="molecule type" value="Genomic_DNA"/>
</dbReference>
<feature type="compositionally biased region" description="Polar residues" evidence="1">
    <location>
        <begin position="95"/>
        <end position="105"/>
    </location>
</feature>
<gene>
    <name evidence="2" type="ORF">NP233_g11781</name>
</gene>
<organism evidence="2 3">
    <name type="scientific">Leucocoprinus birnbaumii</name>
    <dbReference type="NCBI Taxonomy" id="56174"/>
    <lineage>
        <taxon>Eukaryota</taxon>
        <taxon>Fungi</taxon>
        <taxon>Dikarya</taxon>
        <taxon>Basidiomycota</taxon>
        <taxon>Agaricomycotina</taxon>
        <taxon>Agaricomycetes</taxon>
        <taxon>Agaricomycetidae</taxon>
        <taxon>Agaricales</taxon>
        <taxon>Agaricineae</taxon>
        <taxon>Agaricaceae</taxon>
        <taxon>Leucocoprinus</taxon>
    </lineage>
</organism>
<feature type="region of interest" description="Disordered" evidence="1">
    <location>
        <begin position="76"/>
        <end position="161"/>
    </location>
</feature>
<name>A0AAD5VFR3_9AGAR</name>
<keyword evidence="3" id="KW-1185">Reference proteome</keyword>